<feature type="non-terminal residue" evidence="2">
    <location>
        <position position="1"/>
    </location>
</feature>
<organism evidence="2 3">
    <name type="scientific">Colletotrichum paranaense</name>
    <dbReference type="NCBI Taxonomy" id="1914294"/>
    <lineage>
        <taxon>Eukaryota</taxon>
        <taxon>Fungi</taxon>
        <taxon>Dikarya</taxon>
        <taxon>Ascomycota</taxon>
        <taxon>Pezizomycotina</taxon>
        <taxon>Sordariomycetes</taxon>
        <taxon>Hypocreomycetidae</taxon>
        <taxon>Glomerellales</taxon>
        <taxon>Glomerellaceae</taxon>
        <taxon>Colletotrichum</taxon>
        <taxon>Colletotrichum acutatum species complex</taxon>
    </lineage>
</organism>
<sequence length="225" mass="24904">FLHVGRYSSIPSSLQREIAQQADCAQEADNITRTMGRQTHLCVCQGVSSPQDTKKKTANPGQSTPNPTKQTQQAKTPTGVTRPTSLALRLLEQGTLLRPYPHPRIGRPRAFAAHLFPARSHPRIPLVMGLASSLGFFFLPPPAEPGWPLSRALTKETLQFSHWVFFPLGDFSMDTADGLYAALIVSTRVRGLVTDAATFRWSHVRRQHNGTSHNHNNSELIAIRP</sequence>
<dbReference type="EMBL" id="MOPA01000006">
    <property type="protein sequence ID" value="KAK1538521.1"/>
    <property type="molecule type" value="Genomic_DNA"/>
</dbReference>
<evidence type="ECO:0000313" key="3">
    <source>
        <dbReference type="Proteomes" id="UP001241169"/>
    </source>
</evidence>
<feature type="compositionally biased region" description="Low complexity" evidence="1">
    <location>
        <begin position="64"/>
        <end position="78"/>
    </location>
</feature>
<gene>
    <name evidence="2" type="ORF">CPAR01_08634</name>
</gene>
<evidence type="ECO:0000313" key="2">
    <source>
        <dbReference type="EMBL" id="KAK1538521.1"/>
    </source>
</evidence>
<feature type="region of interest" description="Disordered" evidence="1">
    <location>
        <begin position="47"/>
        <end position="82"/>
    </location>
</feature>
<accession>A0ABQ9SKW0</accession>
<dbReference type="Proteomes" id="UP001241169">
    <property type="component" value="Unassembled WGS sequence"/>
</dbReference>
<dbReference type="RefSeq" id="XP_060349272.1">
    <property type="nucleotide sequence ID" value="XM_060492902.1"/>
</dbReference>
<comment type="caution">
    <text evidence="2">The sequence shown here is derived from an EMBL/GenBank/DDBJ whole genome shotgun (WGS) entry which is preliminary data.</text>
</comment>
<keyword evidence="3" id="KW-1185">Reference proteome</keyword>
<evidence type="ECO:0000256" key="1">
    <source>
        <dbReference type="SAM" id="MobiDB-lite"/>
    </source>
</evidence>
<name>A0ABQ9SKW0_9PEZI</name>
<reference evidence="2 3" key="1">
    <citation type="submission" date="2016-10" db="EMBL/GenBank/DDBJ databases">
        <title>The genome sequence of Colletotrichum fioriniae PJ7.</title>
        <authorList>
            <person name="Baroncelli R."/>
        </authorList>
    </citation>
    <scope>NUCLEOTIDE SEQUENCE [LARGE SCALE GENOMIC DNA]</scope>
    <source>
        <strain evidence="2 3">IMI 384185</strain>
    </source>
</reference>
<dbReference type="GeneID" id="85376801"/>
<protein>
    <submittedName>
        <fullName evidence="2">Uncharacterized protein</fullName>
    </submittedName>
</protein>
<proteinExistence type="predicted"/>